<dbReference type="EMBL" id="MU404354">
    <property type="protein sequence ID" value="KAI1612508.1"/>
    <property type="molecule type" value="Genomic_DNA"/>
</dbReference>
<dbReference type="GO" id="GO:0005829">
    <property type="term" value="C:cytosol"/>
    <property type="evidence" value="ECO:0007669"/>
    <property type="project" value="TreeGrafter"/>
</dbReference>
<gene>
    <name evidence="5" type="ORF">EDD36DRAFT_487567</name>
</gene>
<evidence type="ECO:0000259" key="4">
    <source>
        <dbReference type="Pfam" id="PF01156"/>
    </source>
</evidence>
<dbReference type="PANTHER" id="PTHR12304:SF56">
    <property type="entry name" value="HYDROLASE, PUTATIVE (AFU_ORTHOLOGUE AFUA_1G11790)-RELATED"/>
    <property type="match status" value="1"/>
</dbReference>
<evidence type="ECO:0000256" key="2">
    <source>
        <dbReference type="ARBA" id="ARBA00022801"/>
    </source>
</evidence>
<comment type="caution">
    <text evidence="5">The sequence shown here is derived from an EMBL/GenBank/DDBJ whole genome shotgun (WGS) entry which is preliminary data.</text>
</comment>
<protein>
    <submittedName>
        <fullName evidence="5">Inosine/uridine-preferring nucleoside hydrolase domain-containing protein</fullName>
    </submittedName>
</protein>
<proteinExistence type="inferred from homology"/>
<reference evidence="5" key="1">
    <citation type="journal article" date="2022" name="bioRxiv">
        <title>Deciphering the potential niche of two novel black yeast fungi from a biological soil crust based on their genomes, phenotypes, and melanin regulation.</title>
        <authorList>
            <consortium name="DOE Joint Genome Institute"/>
            <person name="Carr E.C."/>
            <person name="Barton Q."/>
            <person name="Grambo S."/>
            <person name="Sullivan M."/>
            <person name="Renfro C.M."/>
            <person name="Kuo A."/>
            <person name="Pangilinan J."/>
            <person name="Lipzen A."/>
            <person name="Keymanesh K."/>
            <person name="Savage E."/>
            <person name="Barry K."/>
            <person name="Grigoriev I.V."/>
            <person name="Riekhof W.R."/>
            <person name="Harris S.S."/>
        </authorList>
    </citation>
    <scope>NUCLEOTIDE SEQUENCE</scope>
    <source>
        <strain evidence="5">JF 03-4F</strain>
    </source>
</reference>
<evidence type="ECO:0000256" key="3">
    <source>
        <dbReference type="ARBA" id="ARBA00023295"/>
    </source>
</evidence>
<keyword evidence="3" id="KW-0326">Glycosidase</keyword>
<dbReference type="InterPro" id="IPR001910">
    <property type="entry name" value="Inosine/uridine_hydrolase_dom"/>
</dbReference>
<evidence type="ECO:0000313" key="6">
    <source>
        <dbReference type="Proteomes" id="UP001203852"/>
    </source>
</evidence>
<evidence type="ECO:0000313" key="5">
    <source>
        <dbReference type="EMBL" id="KAI1612508.1"/>
    </source>
</evidence>
<feature type="domain" description="Inosine/uridine-preferring nucleoside hydrolase" evidence="4">
    <location>
        <begin position="6"/>
        <end position="402"/>
    </location>
</feature>
<dbReference type="AlphaFoldDB" id="A0AAN6DUS6"/>
<accession>A0AAN6DUS6</accession>
<dbReference type="Gene3D" id="3.90.245.10">
    <property type="entry name" value="Ribonucleoside hydrolase-like"/>
    <property type="match status" value="1"/>
</dbReference>
<dbReference type="PANTHER" id="PTHR12304">
    <property type="entry name" value="INOSINE-URIDINE PREFERRING NUCLEOSIDE HYDROLASE"/>
    <property type="match status" value="1"/>
</dbReference>
<dbReference type="Proteomes" id="UP001203852">
    <property type="component" value="Unassembled WGS sequence"/>
</dbReference>
<comment type="similarity">
    <text evidence="1">Belongs to the IUNH family.</text>
</comment>
<dbReference type="InterPro" id="IPR023186">
    <property type="entry name" value="IUNH"/>
</dbReference>
<sequence length="455" mass="49324">MGRKKIIIDTDPGIDDVLAILLALSMPAEVEVVLLSVTFGNTDVDKSLRNLLSLLHVLQKESEWRQRQDRKRNVELWGPNGRKPIVAVGAATSLAGQAHDCDCFHGIDGLGGIHEKVLDLTSLPNKLAKPGWEQMPEYSPPQEWCRLFSDDGTDADKDSKSALPFEASSVDAAAEMLRILQEHPPDTITIVALGPLTNCALAASRDPATFLRCKELVVMGGAVHVPGNTTPFAEANIYADAHAAALVFSLTSPDPSLTMPLSFGPASFTGPGKSVAHGQAKRRLNLTLFPLDITTTHLMHKEDYDQAMANDLEDGSPLARWLSMCVSALFDKVASQRRATGGQCGSSTNTAVQLHDPLCMWYAMTSDALEWKTAIDCGWEDIRVEVIGEWTKGQTVIDGRMMVKHSQQSLGLEAGESSRNKRSWLIEGQGNKVKRIVGSPGASTFGQYLLEAIVG</sequence>
<dbReference type="GO" id="GO:0006152">
    <property type="term" value="P:purine nucleoside catabolic process"/>
    <property type="evidence" value="ECO:0007669"/>
    <property type="project" value="TreeGrafter"/>
</dbReference>
<name>A0AAN6DUS6_9EURO</name>
<keyword evidence="6" id="KW-1185">Reference proteome</keyword>
<dbReference type="GO" id="GO:0008477">
    <property type="term" value="F:purine nucleosidase activity"/>
    <property type="evidence" value="ECO:0007669"/>
    <property type="project" value="TreeGrafter"/>
</dbReference>
<evidence type="ECO:0000256" key="1">
    <source>
        <dbReference type="ARBA" id="ARBA00009176"/>
    </source>
</evidence>
<keyword evidence="2 5" id="KW-0378">Hydrolase</keyword>
<dbReference type="InterPro" id="IPR036452">
    <property type="entry name" value="Ribo_hydro-like"/>
</dbReference>
<dbReference type="SUPFAM" id="SSF53590">
    <property type="entry name" value="Nucleoside hydrolase"/>
    <property type="match status" value="1"/>
</dbReference>
<dbReference type="Pfam" id="PF01156">
    <property type="entry name" value="IU_nuc_hydro"/>
    <property type="match status" value="1"/>
</dbReference>
<organism evidence="5 6">
    <name type="scientific">Exophiala viscosa</name>
    <dbReference type="NCBI Taxonomy" id="2486360"/>
    <lineage>
        <taxon>Eukaryota</taxon>
        <taxon>Fungi</taxon>
        <taxon>Dikarya</taxon>
        <taxon>Ascomycota</taxon>
        <taxon>Pezizomycotina</taxon>
        <taxon>Eurotiomycetes</taxon>
        <taxon>Chaetothyriomycetidae</taxon>
        <taxon>Chaetothyriales</taxon>
        <taxon>Herpotrichiellaceae</taxon>
        <taxon>Exophiala</taxon>
    </lineage>
</organism>